<sequence>MAKPEISVTFTLSELDADGIGIATGTVGDVLLVRMECTQAEFNELALHFGGVAVPKATADKARAEQARREALGRTMVEELLPLRTVAAEPAEGGAA</sequence>
<evidence type="ECO:0000313" key="1">
    <source>
        <dbReference type="EMBL" id="SBW09231.1"/>
    </source>
</evidence>
<name>A0A212KC23_9PROT</name>
<gene>
    <name evidence="1" type="ORF">KL86APRO_12547</name>
</gene>
<proteinExistence type="predicted"/>
<protein>
    <submittedName>
        <fullName evidence="1">Uncharacterized protein</fullName>
    </submittedName>
</protein>
<dbReference type="EMBL" id="FLUO01000001">
    <property type="protein sequence ID" value="SBW09231.1"/>
    <property type="molecule type" value="Genomic_DNA"/>
</dbReference>
<dbReference type="AlphaFoldDB" id="A0A212KC23"/>
<accession>A0A212KC23</accession>
<reference evidence="1" key="1">
    <citation type="submission" date="2016-04" db="EMBL/GenBank/DDBJ databases">
        <authorList>
            <person name="Evans L.H."/>
            <person name="Alamgir A."/>
            <person name="Owens N."/>
            <person name="Weber N.D."/>
            <person name="Virtaneva K."/>
            <person name="Barbian K."/>
            <person name="Babar A."/>
            <person name="Rosenke K."/>
        </authorList>
    </citation>
    <scope>NUCLEOTIDE SEQUENCE</scope>
    <source>
        <strain evidence="1">86</strain>
    </source>
</reference>
<organism evidence="1">
    <name type="scientific">uncultured Alphaproteobacteria bacterium</name>
    <dbReference type="NCBI Taxonomy" id="91750"/>
    <lineage>
        <taxon>Bacteria</taxon>
        <taxon>Pseudomonadati</taxon>
        <taxon>Pseudomonadota</taxon>
        <taxon>Alphaproteobacteria</taxon>
        <taxon>environmental samples</taxon>
    </lineage>
</organism>